<dbReference type="PANTHER" id="PTHR34217:SF1">
    <property type="entry name" value="CARBOXYPEPTIDASE 1"/>
    <property type="match status" value="1"/>
</dbReference>
<name>A0A850R2R6_PHODD</name>
<dbReference type="PROSITE" id="PS52034">
    <property type="entry name" value="PEPTIDASE_M32"/>
    <property type="match status" value="1"/>
</dbReference>
<dbReference type="GO" id="GO:0004181">
    <property type="term" value="F:metallocarboxypeptidase activity"/>
    <property type="evidence" value="ECO:0007669"/>
    <property type="project" value="InterPro"/>
</dbReference>
<dbReference type="SUPFAM" id="SSF55486">
    <property type="entry name" value="Metalloproteases ('zincins'), catalytic domain"/>
    <property type="match status" value="1"/>
</dbReference>
<organism evidence="1 2">
    <name type="scientific">Photobacterium damselae subsp. damselae</name>
    <name type="common">Listonella damsela</name>
    <dbReference type="NCBI Taxonomy" id="85581"/>
    <lineage>
        <taxon>Bacteria</taxon>
        <taxon>Pseudomonadati</taxon>
        <taxon>Pseudomonadota</taxon>
        <taxon>Gammaproteobacteria</taxon>
        <taxon>Vibrionales</taxon>
        <taxon>Vibrionaceae</taxon>
        <taxon>Photobacterium</taxon>
    </lineage>
</organism>
<evidence type="ECO:0000313" key="2">
    <source>
        <dbReference type="Proteomes" id="UP000533429"/>
    </source>
</evidence>
<keyword evidence="1" id="KW-0378">Hydrolase</keyword>
<dbReference type="PANTHER" id="PTHR34217">
    <property type="entry name" value="METAL-DEPENDENT CARBOXYPEPTIDASE"/>
    <property type="match status" value="1"/>
</dbReference>
<dbReference type="EMBL" id="JABXOR010001410">
    <property type="protein sequence ID" value="NVP02838.1"/>
    <property type="molecule type" value="Genomic_DNA"/>
</dbReference>
<dbReference type="Gene3D" id="1.10.1370.30">
    <property type="match status" value="1"/>
</dbReference>
<dbReference type="InterPro" id="IPR001333">
    <property type="entry name" value="Peptidase_M32_Taq"/>
</dbReference>
<reference evidence="1 2" key="1">
    <citation type="submission" date="2020-06" db="EMBL/GenBank/DDBJ databases">
        <title>Photobacterium damselae subsp. damselae comparative genomics.</title>
        <authorList>
            <person name="Osorio C.R."/>
        </authorList>
    </citation>
    <scope>NUCLEOTIDE SEQUENCE [LARGE SCALE GENOMIC DNA]</scope>
    <source>
        <strain evidence="1 2">TW250/03</strain>
    </source>
</reference>
<dbReference type="Proteomes" id="UP000533429">
    <property type="component" value="Unassembled WGS sequence"/>
</dbReference>
<evidence type="ECO:0000313" key="1">
    <source>
        <dbReference type="EMBL" id="NVP02838.1"/>
    </source>
</evidence>
<accession>A0A850R2R6</accession>
<keyword evidence="1" id="KW-0121">Carboxypeptidase</keyword>
<dbReference type="AlphaFoldDB" id="A0A850R2R6"/>
<proteinExistence type="predicted"/>
<protein>
    <submittedName>
        <fullName evidence="1">Carboxypeptidase M32</fullName>
    </submittedName>
</protein>
<feature type="non-terminal residue" evidence="1">
    <location>
        <position position="263"/>
    </location>
</feature>
<dbReference type="PRINTS" id="PR00998">
    <property type="entry name" value="CRBOXYPTASET"/>
</dbReference>
<gene>
    <name evidence="1" type="ORF">HWA77_21760</name>
</gene>
<keyword evidence="1" id="KW-0645">Protease</keyword>
<comment type="caution">
    <text evidence="1">The sequence shown here is derived from an EMBL/GenBank/DDBJ whole genome shotgun (WGS) entry which is preliminary data.</text>
</comment>
<dbReference type="GO" id="GO:0006508">
    <property type="term" value="P:proteolysis"/>
    <property type="evidence" value="ECO:0007669"/>
    <property type="project" value="InterPro"/>
</dbReference>
<sequence>MSYYKKLEQHARKLSRLNHLSAICGWDQAAMMPSGGNTARSEALAELAVMKHDLATAEYLANWYELAEKEELSHDEKVSLHEMKRQWQQYTALPADLVEAQSLAGSQCEHAWRTQRANNDWDGFKANLEKVVELSRKEAAKRAKITGTSKYNALVDLYEPGMTTETLDAIFSEVKTWLPELIQKVQAKQAQENIQIPQGPFPIEQQKTLSIKAMEILNFDFNHGRIDISTHPFCGGVPTDVRITTRYDETDFSSALMGVIHET</sequence>
<dbReference type="Pfam" id="PF02074">
    <property type="entry name" value="Peptidase_M32"/>
    <property type="match status" value="1"/>
</dbReference>